<dbReference type="SUPFAM" id="SSF55166">
    <property type="entry name" value="Hedgehog/DD-peptidase"/>
    <property type="match status" value="1"/>
</dbReference>
<evidence type="ECO:0000259" key="2">
    <source>
        <dbReference type="Pfam" id="PF02557"/>
    </source>
</evidence>
<dbReference type="RefSeq" id="WP_237746443.1">
    <property type="nucleotide sequence ID" value="NZ_JGZO01000004.1"/>
</dbReference>
<dbReference type="InterPro" id="IPR009045">
    <property type="entry name" value="Zn_M74/Hedgehog-like"/>
</dbReference>
<evidence type="ECO:0000313" key="4">
    <source>
        <dbReference type="Proteomes" id="UP000029033"/>
    </source>
</evidence>
<dbReference type="PANTHER" id="PTHR34385:SF1">
    <property type="entry name" value="PEPTIDOGLYCAN L-ALANYL-D-GLUTAMATE ENDOPEPTIDASE CWLK"/>
    <property type="match status" value="1"/>
</dbReference>
<dbReference type="Proteomes" id="UP000029033">
    <property type="component" value="Unassembled WGS sequence"/>
</dbReference>
<dbReference type="eggNOG" id="COG1876">
    <property type="taxonomic scope" value="Bacteria"/>
</dbReference>
<keyword evidence="3" id="KW-0645">Protease</keyword>
<name>A0A087DHP9_9BIFI</name>
<reference evidence="3 4" key="1">
    <citation type="submission" date="2014-03" db="EMBL/GenBank/DDBJ databases">
        <title>Genomics of Bifidobacteria.</title>
        <authorList>
            <person name="Ventura M."/>
            <person name="Milani C."/>
            <person name="Lugli G.A."/>
        </authorList>
    </citation>
    <scope>NUCLEOTIDE SEQUENCE [LARGE SCALE GENOMIC DNA]</scope>
    <source>
        <strain evidence="3 4">LMG 21589</strain>
    </source>
</reference>
<proteinExistence type="predicted"/>
<gene>
    <name evidence="3" type="ORF">BSCA_0866</name>
</gene>
<evidence type="ECO:0000313" key="3">
    <source>
        <dbReference type="EMBL" id="KFI95049.1"/>
    </source>
</evidence>
<dbReference type="EC" id="3.4.16.4" evidence="3"/>
<feature type="compositionally biased region" description="Low complexity" evidence="1">
    <location>
        <begin position="24"/>
        <end position="36"/>
    </location>
</feature>
<dbReference type="Pfam" id="PF02557">
    <property type="entry name" value="VanY"/>
    <property type="match status" value="1"/>
</dbReference>
<comment type="caution">
    <text evidence="3">The sequence shown here is derived from an EMBL/GenBank/DDBJ whole genome shotgun (WGS) entry which is preliminary data.</text>
</comment>
<dbReference type="InterPro" id="IPR058193">
    <property type="entry name" value="VanY/YodJ_core_dom"/>
</dbReference>
<sequence length="284" mass="31103">MARVITSDSIPVTTPCVRTAAMRPPASDSAPHAPSEAARRSMGAVRGSREARGTVAGDGASAGSHGGTRSFQSVRRKRLAKALLGRFAGWGPFAPGTPQASYAADRWNLIIVNRWNRIPDDYPAPELTELGNGQRVDSRIYPDLQRMFDAMRADGLDPEVSAGYRTRAEQQQLMNDKVIVYRNEGMSKQEAEDKASQWVAIPGTSEHEIGLAVDVNAAGASDADANQRVYDWLASNAWRYGFILRYPDGKTDFTGNAYEAWHYRYVAPTPRKPCTNPANASRNT</sequence>
<dbReference type="CDD" id="cd14852">
    <property type="entry name" value="LD-carboxypeptidase"/>
    <property type="match status" value="1"/>
</dbReference>
<dbReference type="PANTHER" id="PTHR34385">
    <property type="entry name" value="D-ALANYL-D-ALANINE CARBOXYPEPTIDASE"/>
    <property type="match status" value="1"/>
</dbReference>
<evidence type="ECO:0000256" key="1">
    <source>
        <dbReference type="SAM" id="MobiDB-lite"/>
    </source>
</evidence>
<keyword evidence="3" id="KW-0121">Carboxypeptidase</keyword>
<accession>A0A087DHP9</accession>
<dbReference type="AlphaFoldDB" id="A0A087DHP9"/>
<keyword evidence="3" id="KW-0378">Hydrolase</keyword>
<protein>
    <submittedName>
        <fullName evidence="3">D-alanyl-D-alanine carboxypeptidase</fullName>
        <ecNumber evidence="3">3.4.16.4</ecNumber>
    </submittedName>
</protein>
<organism evidence="3 4">
    <name type="scientific">Bifidobacterium scardovii</name>
    <dbReference type="NCBI Taxonomy" id="158787"/>
    <lineage>
        <taxon>Bacteria</taxon>
        <taxon>Bacillati</taxon>
        <taxon>Actinomycetota</taxon>
        <taxon>Actinomycetes</taxon>
        <taxon>Bifidobacteriales</taxon>
        <taxon>Bifidobacteriaceae</taxon>
        <taxon>Bifidobacterium</taxon>
    </lineage>
</organism>
<feature type="domain" description="D-alanyl-D-alanine carboxypeptidase-like core" evidence="2">
    <location>
        <begin position="135"/>
        <end position="267"/>
    </location>
</feature>
<dbReference type="GO" id="GO:0009002">
    <property type="term" value="F:serine-type D-Ala-D-Ala carboxypeptidase activity"/>
    <property type="evidence" value="ECO:0007669"/>
    <property type="project" value="UniProtKB-EC"/>
</dbReference>
<dbReference type="EMBL" id="JGZO01000004">
    <property type="protein sequence ID" value="KFI95049.1"/>
    <property type="molecule type" value="Genomic_DNA"/>
</dbReference>
<dbReference type="GO" id="GO:0006508">
    <property type="term" value="P:proteolysis"/>
    <property type="evidence" value="ECO:0007669"/>
    <property type="project" value="InterPro"/>
</dbReference>
<feature type="region of interest" description="Disordered" evidence="1">
    <location>
        <begin position="15"/>
        <end position="72"/>
    </location>
</feature>
<dbReference type="Gene3D" id="3.30.1380.10">
    <property type="match status" value="1"/>
</dbReference>
<dbReference type="InterPro" id="IPR003709">
    <property type="entry name" value="VanY-like_core_dom"/>
</dbReference>
<dbReference type="InterPro" id="IPR052179">
    <property type="entry name" value="DD-CPase-like"/>
</dbReference>
<keyword evidence="4" id="KW-1185">Reference proteome</keyword>